<evidence type="ECO:0000256" key="1">
    <source>
        <dbReference type="SAM" id="Phobius"/>
    </source>
</evidence>
<feature type="transmembrane region" description="Helical" evidence="1">
    <location>
        <begin position="119"/>
        <end position="142"/>
    </location>
</feature>
<feature type="transmembrane region" description="Helical" evidence="1">
    <location>
        <begin position="85"/>
        <end position="107"/>
    </location>
</feature>
<protein>
    <submittedName>
        <fullName evidence="2">Uncharacterized protein</fullName>
    </submittedName>
</protein>
<evidence type="ECO:0000313" key="2">
    <source>
        <dbReference type="EMBL" id="VUX39122.1"/>
    </source>
</evidence>
<dbReference type="Proteomes" id="UP000408482">
    <property type="component" value="Unassembled WGS sequence"/>
</dbReference>
<keyword evidence="1" id="KW-0812">Transmembrane</keyword>
<sequence>MGRRYHLSEKTKRFFLITLLLTPACYQIMPEIRMALVLAAMGEAVLSADRIWARNERFPFVNLYDDRNPLYVRKMLKKRKWFSEINGYFVVQILLLSYVLLMTAGFISDHIIHRRYQEIRLEFFWIYWGIIMSLGVVEAYYIHIYKKSFCYPRNKKGIWMPFSFIGYEMQGLAGRILPDPTEEMEKNQPLVFEECLFKSGYAKKANYILKENDQICFYQKRKNQQVNLWAIIDIADMEKMHIQLLNDAFEIFWCNELTREEKKKDVRFTFVIQTERINDAIGRIFYDGSGIRMYKHRSRMAVLYEKKHDIIKIKCTDRKSRYKNIYRKMREELKRVIGRRDIDL</sequence>
<accession>A0A564W565</accession>
<dbReference type="EMBL" id="CABHNW010000085">
    <property type="protein sequence ID" value="VUX39122.1"/>
    <property type="molecule type" value="Genomic_DNA"/>
</dbReference>
<reference evidence="2 3" key="1">
    <citation type="submission" date="2019-07" db="EMBL/GenBank/DDBJ databases">
        <authorList>
            <person name="Hibberd C M."/>
            <person name="Gehrig L. J."/>
            <person name="Chang H.-W."/>
            <person name="Venkatesh S."/>
        </authorList>
    </citation>
    <scope>NUCLEOTIDE SEQUENCE [LARGE SCALE GENOMIC DNA]</scope>
    <source>
        <strain evidence="2">Blautia_luti_SSTS_Bg7063</strain>
    </source>
</reference>
<keyword evidence="1" id="KW-1133">Transmembrane helix</keyword>
<gene>
    <name evidence="2" type="ORF">RSSSTS7063_03503</name>
</gene>
<keyword evidence="3" id="KW-1185">Reference proteome</keyword>
<name>A0A564W565_9FIRM</name>
<keyword evidence="1" id="KW-0472">Membrane</keyword>
<evidence type="ECO:0000313" key="3">
    <source>
        <dbReference type="Proteomes" id="UP000408482"/>
    </source>
</evidence>
<organism evidence="2 3">
    <name type="scientific">Blautia luti</name>
    <dbReference type="NCBI Taxonomy" id="89014"/>
    <lineage>
        <taxon>Bacteria</taxon>
        <taxon>Bacillati</taxon>
        <taxon>Bacillota</taxon>
        <taxon>Clostridia</taxon>
        <taxon>Lachnospirales</taxon>
        <taxon>Lachnospiraceae</taxon>
        <taxon>Blautia</taxon>
    </lineage>
</organism>
<proteinExistence type="predicted"/>
<dbReference type="AlphaFoldDB" id="A0A564W565"/>